<comment type="subcellular location">
    <subcellularLocation>
        <location evidence="1">Membrane</location>
        <topology evidence="1">Multi-pass membrane protein</topology>
    </subcellularLocation>
</comment>
<evidence type="ECO:0000256" key="1">
    <source>
        <dbReference type="ARBA" id="ARBA00004141"/>
    </source>
</evidence>
<dbReference type="GO" id="GO:0034755">
    <property type="term" value="P:iron ion transmembrane transport"/>
    <property type="evidence" value="ECO:0007669"/>
    <property type="project" value="TreeGrafter"/>
</dbReference>
<dbReference type="Proteomes" id="UP001345827">
    <property type="component" value="Unassembled WGS sequence"/>
</dbReference>
<evidence type="ECO:0000256" key="6">
    <source>
        <dbReference type="SAM" id="Phobius"/>
    </source>
</evidence>
<dbReference type="Pfam" id="PF01566">
    <property type="entry name" value="Nramp"/>
    <property type="match status" value="1"/>
</dbReference>
<feature type="transmembrane region" description="Helical" evidence="6">
    <location>
        <begin position="319"/>
        <end position="342"/>
    </location>
</feature>
<evidence type="ECO:0000256" key="2">
    <source>
        <dbReference type="ARBA" id="ARBA00022692"/>
    </source>
</evidence>
<dbReference type="HAMAP" id="MF_00221">
    <property type="entry name" value="NRAMP"/>
    <property type="match status" value="1"/>
</dbReference>
<keyword evidence="8" id="KW-1185">Reference proteome</keyword>
<dbReference type="AlphaFoldDB" id="A0AAV9Q015"/>
<feature type="transmembrane region" description="Helical" evidence="6">
    <location>
        <begin position="168"/>
        <end position="189"/>
    </location>
</feature>
<dbReference type="GO" id="GO:0015086">
    <property type="term" value="F:cadmium ion transmembrane transporter activity"/>
    <property type="evidence" value="ECO:0007669"/>
    <property type="project" value="TreeGrafter"/>
</dbReference>
<keyword evidence="3 6" id="KW-1133">Transmembrane helix</keyword>
<evidence type="ECO:0000256" key="5">
    <source>
        <dbReference type="SAM" id="MobiDB-lite"/>
    </source>
</evidence>
<dbReference type="NCBIfam" id="NF037982">
    <property type="entry name" value="Nramp_1"/>
    <property type="match status" value="1"/>
</dbReference>
<feature type="transmembrane region" description="Helical" evidence="6">
    <location>
        <begin position="551"/>
        <end position="578"/>
    </location>
</feature>
<feature type="transmembrane region" description="Helical" evidence="6">
    <location>
        <begin position="435"/>
        <end position="458"/>
    </location>
</feature>
<sequence length="581" mass="63342">MNRPFRNDDTEDHPDWNQSPHALSADLTTRADLNGIVNLREQRDNDSSLDKSDQDQTNIRPLDTGEPPSSPNKTPGSVKVDPKTHDQQHSSDRDISAVQQPTTTFSRFTTLRNTNLRSPKGVWNRLVAILQKYAKFIGPGFLIAVAYIDPGNYATDVEAGAATRYRHLFVILLSNLFAIFLQSLCIKLGSVTGLDLAENCRKHLPRWLTLILYLLAESAIIATDIAEVIGSAIALNLLLHIPLVAGCAITLVDVLILLLFYNPDGSMTRLRVFEYFVMSLVLGVMVCFCIQLSYIRDTSAGDVFKGYLPSSAIVRGNGIYLSCGIMGATVMPHSIFLGSGVVQPRLKQFDEQNGHIAIGDTSDDEEEKYRPSIYAIRACLKYSIVELATSLFTFALFVNSAILIVSGASLYPQTEATEADLFGIHDLLSRNLSKAAGTIFALALLLSGTSAGIVCTMAGQMVSEGMLHWTIKPWMRRLVTRSISIIPSIIIAAAVGKEGLNQALTASQVCLSVILPFVTAPLVWFTCRSHIMTVPDETSVRGGAAFNMRNGWVVTALAVTIWLVLVVMNVALLVLVGLGKA</sequence>
<evidence type="ECO:0000256" key="3">
    <source>
        <dbReference type="ARBA" id="ARBA00022989"/>
    </source>
</evidence>
<dbReference type="EMBL" id="JAXLQG010000017">
    <property type="protein sequence ID" value="KAK5531516.1"/>
    <property type="molecule type" value="Genomic_DNA"/>
</dbReference>
<evidence type="ECO:0000313" key="8">
    <source>
        <dbReference type="Proteomes" id="UP001345827"/>
    </source>
</evidence>
<reference evidence="7 8" key="1">
    <citation type="submission" date="2023-06" db="EMBL/GenBank/DDBJ databases">
        <title>Black Yeasts Isolated from many extreme environments.</title>
        <authorList>
            <person name="Coleine C."/>
            <person name="Stajich J.E."/>
            <person name="Selbmann L."/>
        </authorList>
    </citation>
    <scope>NUCLEOTIDE SEQUENCE [LARGE SCALE GENOMIC DNA]</scope>
    <source>
        <strain evidence="7 8">CCFEE 5887</strain>
    </source>
</reference>
<comment type="caution">
    <text evidence="7">The sequence shown here is derived from an EMBL/GenBank/DDBJ whole genome shotgun (WGS) entry which is preliminary data.</text>
</comment>
<feature type="transmembrane region" description="Helical" evidence="6">
    <location>
        <begin position="478"/>
        <end position="496"/>
    </location>
</feature>
<dbReference type="GO" id="GO:0005886">
    <property type="term" value="C:plasma membrane"/>
    <property type="evidence" value="ECO:0007669"/>
    <property type="project" value="TreeGrafter"/>
</dbReference>
<organism evidence="7 8">
    <name type="scientific">Vermiconidia calcicola</name>
    <dbReference type="NCBI Taxonomy" id="1690605"/>
    <lineage>
        <taxon>Eukaryota</taxon>
        <taxon>Fungi</taxon>
        <taxon>Dikarya</taxon>
        <taxon>Ascomycota</taxon>
        <taxon>Pezizomycotina</taxon>
        <taxon>Dothideomycetes</taxon>
        <taxon>Dothideomycetidae</taxon>
        <taxon>Mycosphaerellales</taxon>
        <taxon>Extremaceae</taxon>
        <taxon>Vermiconidia</taxon>
    </lineage>
</organism>
<feature type="transmembrane region" description="Helical" evidence="6">
    <location>
        <begin position="210"/>
        <end position="235"/>
    </location>
</feature>
<protein>
    <submittedName>
        <fullName evidence="7">NRAMP-like transporter smf-3</fullName>
    </submittedName>
</protein>
<feature type="transmembrane region" description="Helical" evidence="6">
    <location>
        <begin position="126"/>
        <end position="148"/>
    </location>
</feature>
<evidence type="ECO:0000313" key="7">
    <source>
        <dbReference type="EMBL" id="KAK5531516.1"/>
    </source>
</evidence>
<name>A0AAV9Q015_9PEZI</name>
<feature type="transmembrane region" description="Helical" evidence="6">
    <location>
        <begin position="502"/>
        <end position="525"/>
    </location>
</feature>
<accession>A0AAV9Q015</accession>
<evidence type="ECO:0000256" key="4">
    <source>
        <dbReference type="ARBA" id="ARBA00023136"/>
    </source>
</evidence>
<dbReference type="PANTHER" id="PTHR11706:SF101">
    <property type="entry name" value="MANGANESE TRANSPORTER SMF1"/>
    <property type="match status" value="1"/>
</dbReference>
<feature type="transmembrane region" description="Helical" evidence="6">
    <location>
        <begin position="391"/>
        <end position="411"/>
    </location>
</feature>
<gene>
    <name evidence="7" type="primary">SMF3_1</name>
    <name evidence="7" type="ORF">LTR25_008625</name>
</gene>
<feature type="transmembrane region" description="Helical" evidence="6">
    <location>
        <begin position="241"/>
        <end position="261"/>
    </location>
</feature>
<feature type="compositionally biased region" description="Basic and acidic residues" evidence="5">
    <location>
        <begin position="80"/>
        <end position="95"/>
    </location>
</feature>
<dbReference type="PANTHER" id="PTHR11706">
    <property type="entry name" value="SOLUTE CARRIER PROTEIN FAMILY 11 MEMBER"/>
    <property type="match status" value="1"/>
</dbReference>
<dbReference type="GO" id="GO:0030026">
    <property type="term" value="P:intracellular manganese ion homeostasis"/>
    <property type="evidence" value="ECO:0007669"/>
    <property type="project" value="TreeGrafter"/>
</dbReference>
<feature type="transmembrane region" description="Helical" evidence="6">
    <location>
        <begin position="273"/>
        <end position="295"/>
    </location>
</feature>
<dbReference type="NCBIfam" id="TIGR01197">
    <property type="entry name" value="nramp"/>
    <property type="match status" value="1"/>
</dbReference>
<keyword evidence="4 6" id="KW-0472">Membrane</keyword>
<proteinExistence type="inferred from homology"/>
<dbReference type="PRINTS" id="PR00447">
    <property type="entry name" value="NATRESASSCMP"/>
</dbReference>
<dbReference type="GO" id="GO:0005384">
    <property type="term" value="F:manganese ion transmembrane transporter activity"/>
    <property type="evidence" value="ECO:0007669"/>
    <property type="project" value="TreeGrafter"/>
</dbReference>
<feature type="region of interest" description="Disordered" evidence="5">
    <location>
        <begin position="1"/>
        <end position="99"/>
    </location>
</feature>
<keyword evidence="2 6" id="KW-0812">Transmembrane</keyword>
<dbReference type="InterPro" id="IPR001046">
    <property type="entry name" value="NRAMP_fam"/>
</dbReference>
<feature type="compositionally biased region" description="Basic and acidic residues" evidence="5">
    <location>
        <begin position="40"/>
        <end position="54"/>
    </location>
</feature>